<gene>
    <name evidence="1" type="ORF">HELGO_WM35442</name>
</gene>
<evidence type="ECO:0000313" key="1">
    <source>
        <dbReference type="EMBL" id="CAA6810363.1"/>
    </source>
</evidence>
<proteinExistence type="predicted"/>
<dbReference type="EMBL" id="CACVAY010000043">
    <property type="protein sequence ID" value="CAA6810363.1"/>
    <property type="molecule type" value="Genomic_DNA"/>
</dbReference>
<sequence>MVLVKRHGYAQNKVVNIQLHQLSAICGGVYAIYHKIHVKNVVLRQ</sequence>
<protein>
    <submittedName>
        <fullName evidence="1">Uncharacterized protein</fullName>
    </submittedName>
</protein>
<dbReference type="AlphaFoldDB" id="A0A6S6T5H1"/>
<reference evidence="1" key="1">
    <citation type="submission" date="2020-01" db="EMBL/GenBank/DDBJ databases">
        <authorList>
            <person name="Meier V. D."/>
            <person name="Meier V D."/>
        </authorList>
    </citation>
    <scope>NUCLEOTIDE SEQUENCE</scope>
    <source>
        <strain evidence="1">HLG_WM_MAG_07</strain>
    </source>
</reference>
<name>A0A6S6T5H1_9GAMM</name>
<accession>A0A6S6T5H1</accession>
<organism evidence="1">
    <name type="scientific">uncultured Thiotrichaceae bacterium</name>
    <dbReference type="NCBI Taxonomy" id="298394"/>
    <lineage>
        <taxon>Bacteria</taxon>
        <taxon>Pseudomonadati</taxon>
        <taxon>Pseudomonadota</taxon>
        <taxon>Gammaproteobacteria</taxon>
        <taxon>Thiotrichales</taxon>
        <taxon>Thiotrichaceae</taxon>
        <taxon>environmental samples</taxon>
    </lineage>
</organism>